<dbReference type="AlphaFoldDB" id="A0A4Y2SXD9"/>
<comment type="caution">
    <text evidence="1">The sequence shown here is derived from an EMBL/GenBank/DDBJ whole genome shotgun (WGS) entry which is preliminary data.</text>
</comment>
<evidence type="ECO:0008006" key="3">
    <source>
        <dbReference type="Google" id="ProtNLM"/>
    </source>
</evidence>
<sequence length="124" mass="14436">MNENEASDNKSLLILAHTFPVSETLTEKDIDEWMNADEQQEITDDMIADVVENYEQESSNDENCVNKKEITHSEGISSIENTIEYIEQQEEATPRILMTLTRWRNIAAKKRLSSHKKNIKDFFK</sequence>
<dbReference type="EMBL" id="BGPR01024676">
    <property type="protein sequence ID" value="GBN92927.1"/>
    <property type="molecule type" value="Genomic_DNA"/>
</dbReference>
<evidence type="ECO:0000313" key="2">
    <source>
        <dbReference type="Proteomes" id="UP000499080"/>
    </source>
</evidence>
<reference evidence="1 2" key="1">
    <citation type="journal article" date="2019" name="Sci. Rep.">
        <title>Orb-weaving spider Araneus ventricosus genome elucidates the spidroin gene catalogue.</title>
        <authorList>
            <person name="Kono N."/>
            <person name="Nakamura H."/>
            <person name="Ohtoshi R."/>
            <person name="Moran D.A.P."/>
            <person name="Shinohara A."/>
            <person name="Yoshida Y."/>
            <person name="Fujiwara M."/>
            <person name="Mori M."/>
            <person name="Tomita M."/>
            <person name="Arakawa K."/>
        </authorList>
    </citation>
    <scope>NUCLEOTIDE SEQUENCE [LARGE SCALE GENOMIC DNA]</scope>
</reference>
<accession>A0A4Y2SXD9</accession>
<proteinExistence type="predicted"/>
<protein>
    <recommendedName>
        <fullName evidence="3">DDE-1 domain-containing protein</fullName>
    </recommendedName>
</protein>
<dbReference type="OrthoDB" id="125347at2759"/>
<gene>
    <name evidence="1" type="ORF">AVEN_15945_1</name>
</gene>
<organism evidence="1 2">
    <name type="scientific">Araneus ventricosus</name>
    <name type="common">Orbweaver spider</name>
    <name type="synonym">Epeira ventricosa</name>
    <dbReference type="NCBI Taxonomy" id="182803"/>
    <lineage>
        <taxon>Eukaryota</taxon>
        <taxon>Metazoa</taxon>
        <taxon>Ecdysozoa</taxon>
        <taxon>Arthropoda</taxon>
        <taxon>Chelicerata</taxon>
        <taxon>Arachnida</taxon>
        <taxon>Araneae</taxon>
        <taxon>Araneomorphae</taxon>
        <taxon>Entelegynae</taxon>
        <taxon>Araneoidea</taxon>
        <taxon>Araneidae</taxon>
        <taxon>Araneus</taxon>
    </lineage>
</organism>
<name>A0A4Y2SXD9_ARAVE</name>
<keyword evidence="2" id="KW-1185">Reference proteome</keyword>
<evidence type="ECO:0000313" key="1">
    <source>
        <dbReference type="EMBL" id="GBN92927.1"/>
    </source>
</evidence>
<dbReference type="Proteomes" id="UP000499080">
    <property type="component" value="Unassembled WGS sequence"/>
</dbReference>